<dbReference type="Pfam" id="PF06985">
    <property type="entry name" value="HET"/>
    <property type="match status" value="1"/>
</dbReference>
<dbReference type="AlphaFoldDB" id="M7T759"/>
<proteinExistence type="predicted"/>
<reference evidence="4" key="1">
    <citation type="journal article" date="2013" name="Genome Announc.">
        <title>Draft genome sequence of the grapevine dieback fungus Eutypa lata UCR-EL1.</title>
        <authorList>
            <person name="Blanco-Ulate B."/>
            <person name="Rolshausen P.E."/>
            <person name="Cantu D."/>
        </authorList>
    </citation>
    <scope>NUCLEOTIDE SEQUENCE [LARGE SCALE GENOMIC DNA]</scope>
    <source>
        <strain evidence="4">UCR-EL1</strain>
    </source>
</reference>
<feature type="compositionally biased region" description="Low complexity" evidence="1">
    <location>
        <begin position="149"/>
        <end position="162"/>
    </location>
</feature>
<evidence type="ECO:0000259" key="2">
    <source>
        <dbReference type="Pfam" id="PF06985"/>
    </source>
</evidence>
<evidence type="ECO:0000313" key="3">
    <source>
        <dbReference type="EMBL" id="EMR65626.1"/>
    </source>
</evidence>
<protein>
    <submittedName>
        <fullName evidence="3">Putative heterokaryon incompatibility protein</fullName>
    </submittedName>
</protein>
<dbReference type="Proteomes" id="UP000012174">
    <property type="component" value="Unassembled WGS sequence"/>
</dbReference>
<dbReference type="OrthoDB" id="194358at2759"/>
<dbReference type="KEGG" id="ela:UCREL1_7394"/>
<sequence length="588" mass="65507">MMGDIYEGAADVLIWLGDGTERTASLLRHLKRLYALRDDFWEDLETRWKVSEHPAIFNMIEDLLSHPWFERMWTLQELLLASHATLVCGNQAVEWTSFCRAFDLLEGQFPASSKGMNNFANCFHAHSVFKDMLGYRLTSDDDDDDDDASSSANSSSSNSSNSQSLAMMIHHARIRHATDPKDKVFAMYGLSVKIGKPMPQPDYTQPISALYSAATVAIMQHDQTLWPLDNVWSEKRDPRLLLPSWAPDWSDDHRWYDDLVAELGGTPTDSEAEREMISEWDGSLREQNPSGVVVVSPDCRQLTLSGQLIGVVSEVYDDSERRLAQESVASADRASVEYEVAARKHGAEQVRLFRRLFATFGSGGGTKSDALAQAFSRLLYAYSPNSPEPAFKVGFRCLQDLLMATETAVLSAEGRQRLLSSARKKLAQLPNHNHNHNQKHPAVLEFIESDIDGALDVLLSTHVNGVEYYGSDAADDDDDDGHYSSPLDHYNVTIAMGIYKHIRGLSIDKSVFVINGNRLMIGYADGRVCAGDVLVKFHGALSRSVLRPCDSGDQPQQKYQLHSSAVIELIDEVPTVMGESVSLQFVLI</sequence>
<dbReference type="PANTHER" id="PTHR24148">
    <property type="entry name" value="ANKYRIN REPEAT DOMAIN-CONTAINING PROTEIN 39 HOMOLOG-RELATED"/>
    <property type="match status" value="1"/>
</dbReference>
<evidence type="ECO:0000313" key="4">
    <source>
        <dbReference type="Proteomes" id="UP000012174"/>
    </source>
</evidence>
<dbReference type="InterPro" id="IPR052895">
    <property type="entry name" value="HetReg/Transcr_Mod"/>
</dbReference>
<keyword evidence="4" id="KW-1185">Reference proteome</keyword>
<gene>
    <name evidence="3" type="ORF">UCREL1_7394</name>
</gene>
<evidence type="ECO:0000256" key="1">
    <source>
        <dbReference type="SAM" id="MobiDB-lite"/>
    </source>
</evidence>
<dbReference type="eggNOG" id="ENOG502SPU6">
    <property type="taxonomic scope" value="Eukaryota"/>
</dbReference>
<dbReference type="PANTHER" id="PTHR24148:SF82">
    <property type="entry name" value="HETEROKARYON INCOMPATIBILITY DOMAIN-CONTAINING PROTEIN"/>
    <property type="match status" value="1"/>
</dbReference>
<dbReference type="InterPro" id="IPR010730">
    <property type="entry name" value="HET"/>
</dbReference>
<name>M7T759_EUTLA</name>
<feature type="domain" description="Heterokaryon incompatibility" evidence="2">
    <location>
        <begin position="1"/>
        <end position="77"/>
    </location>
</feature>
<dbReference type="HOGENOM" id="CLU_004184_7_2_1"/>
<organism evidence="3 4">
    <name type="scientific">Eutypa lata (strain UCR-EL1)</name>
    <name type="common">Grapevine dieback disease fungus</name>
    <name type="synonym">Eutypa armeniacae</name>
    <dbReference type="NCBI Taxonomy" id="1287681"/>
    <lineage>
        <taxon>Eukaryota</taxon>
        <taxon>Fungi</taxon>
        <taxon>Dikarya</taxon>
        <taxon>Ascomycota</taxon>
        <taxon>Pezizomycotina</taxon>
        <taxon>Sordariomycetes</taxon>
        <taxon>Xylariomycetidae</taxon>
        <taxon>Xylariales</taxon>
        <taxon>Diatrypaceae</taxon>
        <taxon>Eutypa</taxon>
    </lineage>
</organism>
<accession>M7T759</accession>
<dbReference type="OMA" id="VECHIEE"/>
<dbReference type="STRING" id="1287681.M7T759"/>
<dbReference type="EMBL" id="KB706819">
    <property type="protein sequence ID" value="EMR65626.1"/>
    <property type="molecule type" value="Genomic_DNA"/>
</dbReference>
<feature type="region of interest" description="Disordered" evidence="1">
    <location>
        <begin position="140"/>
        <end position="163"/>
    </location>
</feature>